<evidence type="ECO:0000256" key="9">
    <source>
        <dbReference type="SAM" id="Phobius"/>
    </source>
</evidence>
<proteinExistence type="predicted"/>
<dbReference type="InterPro" id="IPR013099">
    <property type="entry name" value="K_chnl_dom"/>
</dbReference>
<evidence type="ECO:0000259" key="10">
    <source>
        <dbReference type="Pfam" id="PF07885"/>
    </source>
</evidence>
<evidence type="ECO:0000256" key="7">
    <source>
        <dbReference type="ARBA" id="ARBA00023303"/>
    </source>
</evidence>
<dbReference type="Pfam" id="PF07885">
    <property type="entry name" value="Ion_trans_2"/>
    <property type="match status" value="1"/>
</dbReference>
<evidence type="ECO:0000256" key="8">
    <source>
        <dbReference type="SAM" id="MobiDB-lite"/>
    </source>
</evidence>
<feature type="transmembrane region" description="Helical" evidence="9">
    <location>
        <begin position="52"/>
        <end position="69"/>
    </location>
</feature>
<organism evidence="11 12">
    <name type="scientific">Panagrellus redivivus</name>
    <name type="common">Microworm</name>
    <dbReference type="NCBI Taxonomy" id="6233"/>
    <lineage>
        <taxon>Eukaryota</taxon>
        <taxon>Metazoa</taxon>
        <taxon>Ecdysozoa</taxon>
        <taxon>Nematoda</taxon>
        <taxon>Chromadorea</taxon>
        <taxon>Rhabditida</taxon>
        <taxon>Tylenchina</taxon>
        <taxon>Panagrolaimomorpha</taxon>
        <taxon>Panagrolaimoidea</taxon>
        <taxon>Panagrolaimidae</taxon>
        <taxon>Panagrellus</taxon>
    </lineage>
</organism>
<sequence>MDEIRRLDAEDKLDLEVFDLPIPVAVVIVVVYICICAQTFRYVEKDWDYFTAFYYFFICLSTIGLGDISPSKPKFVLVLFIQIMVGLSLCSMCINVIQAKMKRTYEAGKMQFDNLSSIGGSEHRLHWDSGTNGPPMKPRRRGSSLGVFRTCGSSYSLNREAIQERLARKDKHNKSTQTVLSFPSPTRNNLVSRSVNNGRMKRLPRTLSIDDVMKLVDTEEGDILLLTELAREESMASGLSTTTNTEDVSDTSQIVISKSFETNFNPALLVNHKSNTLPTIITPESKLSTTSAPVGTVAMAESPPPAEIGIAVPSGRLIRPSTISLQELEAQEEMEDRLALGNVLENAGVHFRSRLSLIPEHHSIIDEDGEPSVESKPPSPTDLRSPPLSSTNQNDGRGSRASSASGHSASIGSRIASILGRRRSSASVSSR</sequence>
<evidence type="ECO:0000256" key="3">
    <source>
        <dbReference type="ARBA" id="ARBA00022692"/>
    </source>
</evidence>
<accession>A0A7E4VDA3</accession>
<dbReference type="PANTHER" id="PTHR11003:SF240">
    <property type="entry name" value="POTASSIUM CHANNEL DOMAIN-CONTAINING PROTEIN"/>
    <property type="match status" value="1"/>
</dbReference>
<dbReference type="WBParaSite" id="Pan_g19625.t1">
    <property type="protein sequence ID" value="Pan_g19625.t1"/>
    <property type="gene ID" value="Pan_g19625"/>
</dbReference>
<reference evidence="11" key="1">
    <citation type="journal article" date="2013" name="Genetics">
        <title>The draft genome and transcriptome of Panagrellus redivivus are shaped by the harsh demands of a free-living lifestyle.</title>
        <authorList>
            <person name="Srinivasan J."/>
            <person name="Dillman A.R."/>
            <person name="Macchietto M.G."/>
            <person name="Heikkinen L."/>
            <person name="Lakso M."/>
            <person name="Fracchia K.M."/>
            <person name="Antoshechkin I."/>
            <person name="Mortazavi A."/>
            <person name="Wong G."/>
            <person name="Sternberg P.W."/>
        </authorList>
    </citation>
    <scope>NUCLEOTIDE SEQUENCE [LARGE SCALE GENOMIC DNA]</scope>
    <source>
        <strain evidence="11">MT8872</strain>
    </source>
</reference>
<evidence type="ECO:0000256" key="5">
    <source>
        <dbReference type="ARBA" id="ARBA00023065"/>
    </source>
</evidence>
<dbReference type="GO" id="GO:0030322">
    <property type="term" value="P:stabilization of membrane potential"/>
    <property type="evidence" value="ECO:0007669"/>
    <property type="project" value="TreeGrafter"/>
</dbReference>
<name>A0A7E4VDA3_PANRE</name>
<evidence type="ECO:0000256" key="6">
    <source>
        <dbReference type="ARBA" id="ARBA00023136"/>
    </source>
</evidence>
<reference evidence="12" key="2">
    <citation type="submission" date="2020-10" db="UniProtKB">
        <authorList>
            <consortium name="WormBaseParasite"/>
        </authorList>
    </citation>
    <scope>IDENTIFICATION</scope>
</reference>
<feature type="compositionally biased region" description="Polar residues" evidence="8">
    <location>
        <begin position="175"/>
        <end position="191"/>
    </location>
</feature>
<keyword evidence="11" id="KW-1185">Reference proteome</keyword>
<keyword evidence="5" id="KW-0406">Ion transport</keyword>
<dbReference type="GO" id="GO:0022841">
    <property type="term" value="F:potassium ion leak channel activity"/>
    <property type="evidence" value="ECO:0007669"/>
    <property type="project" value="TreeGrafter"/>
</dbReference>
<feature type="region of interest" description="Disordered" evidence="8">
    <location>
        <begin position="362"/>
        <end position="431"/>
    </location>
</feature>
<evidence type="ECO:0000313" key="12">
    <source>
        <dbReference type="WBParaSite" id="Pan_g19625.t1"/>
    </source>
</evidence>
<feature type="compositionally biased region" description="Low complexity" evidence="8">
    <location>
        <begin position="399"/>
        <end position="431"/>
    </location>
</feature>
<evidence type="ECO:0000313" key="11">
    <source>
        <dbReference type="Proteomes" id="UP000492821"/>
    </source>
</evidence>
<evidence type="ECO:0000256" key="2">
    <source>
        <dbReference type="ARBA" id="ARBA00022448"/>
    </source>
</evidence>
<dbReference type="Gene3D" id="1.10.287.70">
    <property type="match status" value="1"/>
</dbReference>
<dbReference type="PANTHER" id="PTHR11003">
    <property type="entry name" value="POTASSIUM CHANNEL, SUBFAMILY K"/>
    <property type="match status" value="1"/>
</dbReference>
<protein>
    <submittedName>
        <fullName evidence="12">Ion_trans_2 domain-containing protein</fullName>
    </submittedName>
</protein>
<dbReference type="SUPFAM" id="SSF81324">
    <property type="entry name" value="Voltage-gated potassium channels"/>
    <property type="match status" value="1"/>
</dbReference>
<evidence type="ECO:0000256" key="1">
    <source>
        <dbReference type="ARBA" id="ARBA00004141"/>
    </source>
</evidence>
<dbReference type="InterPro" id="IPR003280">
    <property type="entry name" value="2pore_dom_K_chnl"/>
</dbReference>
<feature type="transmembrane region" description="Helical" evidence="9">
    <location>
        <begin position="20"/>
        <end position="40"/>
    </location>
</feature>
<dbReference type="AlphaFoldDB" id="A0A7E4VDA3"/>
<dbReference type="GO" id="GO:0005886">
    <property type="term" value="C:plasma membrane"/>
    <property type="evidence" value="ECO:0007669"/>
    <property type="project" value="TreeGrafter"/>
</dbReference>
<keyword evidence="4 9" id="KW-1133">Transmembrane helix</keyword>
<feature type="domain" description="Potassium channel" evidence="10">
    <location>
        <begin position="29"/>
        <end position="101"/>
    </location>
</feature>
<dbReference type="Proteomes" id="UP000492821">
    <property type="component" value="Unassembled WGS sequence"/>
</dbReference>
<feature type="transmembrane region" description="Helical" evidence="9">
    <location>
        <begin position="75"/>
        <end position="97"/>
    </location>
</feature>
<comment type="subcellular location">
    <subcellularLocation>
        <location evidence="1">Membrane</location>
        <topology evidence="1">Multi-pass membrane protein</topology>
    </subcellularLocation>
</comment>
<keyword evidence="2" id="KW-0813">Transport</keyword>
<keyword evidence="6 9" id="KW-0472">Membrane</keyword>
<keyword evidence="7" id="KW-0407">Ion channel</keyword>
<keyword evidence="3 9" id="KW-0812">Transmembrane</keyword>
<evidence type="ECO:0000256" key="4">
    <source>
        <dbReference type="ARBA" id="ARBA00022989"/>
    </source>
</evidence>
<feature type="region of interest" description="Disordered" evidence="8">
    <location>
        <begin position="168"/>
        <end position="191"/>
    </location>
</feature>
<dbReference type="GO" id="GO:0015271">
    <property type="term" value="F:outward rectifier potassium channel activity"/>
    <property type="evidence" value="ECO:0007669"/>
    <property type="project" value="TreeGrafter"/>
</dbReference>